<proteinExistence type="predicted"/>
<feature type="non-terminal residue" evidence="2">
    <location>
        <position position="211"/>
    </location>
</feature>
<protein>
    <submittedName>
        <fullName evidence="2">Uncharacterized protein</fullName>
    </submittedName>
</protein>
<feature type="region of interest" description="Disordered" evidence="1">
    <location>
        <begin position="22"/>
        <end position="85"/>
    </location>
</feature>
<name>A0A1A6G154_NEOLE</name>
<dbReference type="EMBL" id="LZPO01108020">
    <property type="protein sequence ID" value="OBS59574.1"/>
    <property type="molecule type" value="Genomic_DNA"/>
</dbReference>
<dbReference type="AlphaFoldDB" id="A0A1A6G154"/>
<evidence type="ECO:0000313" key="2">
    <source>
        <dbReference type="EMBL" id="OBS59574.1"/>
    </source>
</evidence>
<accession>A0A1A6G154</accession>
<reference evidence="2 3" key="1">
    <citation type="submission" date="2016-06" db="EMBL/GenBank/DDBJ databases">
        <title>The Draft Genome Sequence and Annotation of the Desert Woodrat Neotoma lepida.</title>
        <authorList>
            <person name="Campbell M."/>
            <person name="Oakeson K.F."/>
            <person name="Yandell M."/>
            <person name="Halpert J.R."/>
            <person name="Dearing D."/>
        </authorList>
    </citation>
    <scope>NUCLEOTIDE SEQUENCE [LARGE SCALE GENOMIC DNA]</scope>
    <source>
        <strain evidence="2">417</strain>
        <tissue evidence="2">Liver</tissue>
    </source>
</reference>
<feature type="compositionally biased region" description="Polar residues" evidence="1">
    <location>
        <begin position="36"/>
        <end position="62"/>
    </location>
</feature>
<keyword evidence="3" id="KW-1185">Reference proteome</keyword>
<gene>
    <name evidence="2" type="ORF">A6R68_09302</name>
</gene>
<organism evidence="2 3">
    <name type="scientific">Neotoma lepida</name>
    <name type="common">Desert woodrat</name>
    <dbReference type="NCBI Taxonomy" id="56216"/>
    <lineage>
        <taxon>Eukaryota</taxon>
        <taxon>Metazoa</taxon>
        <taxon>Chordata</taxon>
        <taxon>Craniata</taxon>
        <taxon>Vertebrata</taxon>
        <taxon>Euteleostomi</taxon>
        <taxon>Mammalia</taxon>
        <taxon>Eutheria</taxon>
        <taxon>Euarchontoglires</taxon>
        <taxon>Glires</taxon>
        <taxon>Rodentia</taxon>
        <taxon>Myomorpha</taxon>
        <taxon>Muroidea</taxon>
        <taxon>Cricetidae</taxon>
        <taxon>Neotominae</taxon>
        <taxon>Neotoma</taxon>
    </lineage>
</organism>
<dbReference type="Proteomes" id="UP000092124">
    <property type="component" value="Unassembled WGS sequence"/>
</dbReference>
<evidence type="ECO:0000313" key="3">
    <source>
        <dbReference type="Proteomes" id="UP000092124"/>
    </source>
</evidence>
<feature type="region of interest" description="Disordered" evidence="1">
    <location>
        <begin position="157"/>
        <end position="182"/>
    </location>
</feature>
<comment type="caution">
    <text evidence="2">The sequence shown here is derived from an EMBL/GenBank/DDBJ whole genome shotgun (WGS) entry which is preliminary data.</text>
</comment>
<sequence>MAQRESGENNFYYGISFHKEPSFCRPAQNPERDSTSDNSSPTEAPTTVQEDNMTSLSTSQSLLGRDWHKPNPGLVKRAYESQESESVVLRDNLPRKLNSGDQCDIPVINSSLEFRSHTEEPWCWDLAWLEDKPQDQEDDMGAKVPMVVVNDGFQESRDGMKRPFSRNEKLSGRSGIREQGRMPKCLESKAHVGHDYAMDRELPLLKISTGF</sequence>
<dbReference type="OrthoDB" id="9634409at2759"/>
<evidence type="ECO:0000256" key="1">
    <source>
        <dbReference type="SAM" id="MobiDB-lite"/>
    </source>
</evidence>